<dbReference type="PANTHER" id="PTHR13693:SF3">
    <property type="entry name" value="LD36009P"/>
    <property type="match status" value="1"/>
</dbReference>
<feature type="compositionally biased region" description="Basic and acidic residues" evidence="9">
    <location>
        <begin position="1008"/>
        <end position="1020"/>
    </location>
</feature>
<evidence type="ECO:0000256" key="10">
    <source>
        <dbReference type="SAM" id="Phobius"/>
    </source>
</evidence>
<dbReference type="FunFam" id="3.90.1150.10:FF:000004">
    <property type="entry name" value="2-amino-3-ketobutyrate coenzyme A ligase"/>
    <property type="match status" value="1"/>
</dbReference>
<dbReference type="Gene3D" id="3.40.640.10">
    <property type="entry name" value="Type I PLP-dependent aspartate aminotransferase-like (Major domain)"/>
    <property type="match status" value="1"/>
</dbReference>
<evidence type="ECO:0000256" key="6">
    <source>
        <dbReference type="ARBA" id="ARBA00022989"/>
    </source>
</evidence>
<evidence type="ECO:0000259" key="11">
    <source>
        <dbReference type="Pfam" id="PF00155"/>
    </source>
</evidence>
<feature type="region of interest" description="Disordered" evidence="9">
    <location>
        <begin position="994"/>
        <end position="1020"/>
    </location>
</feature>
<comment type="subcellular location">
    <subcellularLocation>
        <location evidence="2">Membrane</location>
        <topology evidence="2">Multi-pass membrane protein</topology>
    </subcellularLocation>
</comment>
<dbReference type="OMA" id="HIHAYRS"/>
<feature type="transmembrane region" description="Helical" evidence="10">
    <location>
        <begin position="694"/>
        <end position="716"/>
    </location>
</feature>
<feature type="compositionally biased region" description="Low complexity" evidence="9">
    <location>
        <begin position="796"/>
        <end position="805"/>
    </location>
</feature>
<dbReference type="eggNOG" id="KOG2913">
    <property type="taxonomic scope" value="Eukaryota"/>
</dbReference>
<dbReference type="GO" id="GO:0046512">
    <property type="term" value="P:sphingosine biosynthetic process"/>
    <property type="evidence" value="ECO:0007669"/>
    <property type="project" value="TreeGrafter"/>
</dbReference>
<dbReference type="HOGENOM" id="CLU_296121_0_0_1"/>
<feature type="transmembrane region" description="Helical" evidence="10">
    <location>
        <begin position="883"/>
        <end position="901"/>
    </location>
</feature>
<dbReference type="OrthoDB" id="65434at2759"/>
<dbReference type="GO" id="GO:0004758">
    <property type="term" value="F:serine C-palmitoyltransferase activity"/>
    <property type="evidence" value="ECO:0007669"/>
    <property type="project" value="TreeGrafter"/>
</dbReference>
<dbReference type="Gene3D" id="3.90.1150.10">
    <property type="entry name" value="Aspartate Aminotransferase, domain 1"/>
    <property type="match status" value="1"/>
</dbReference>
<dbReference type="Pfam" id="PF00155">
    <property type="entry name" value="Aminotran_1_2"/>
    <property type="match status" value="1"/>
</dbReference>
<dbReference type="SMART" id="SM00679">
    <property type="entry name" value="CTNS"/>
    <property type="match status" value="2"/>
</dbReference>
<dbReference type="GeneID" id="4355142"/>
<dbReference type="SUPFAM" id="SSF53383">
    <property type="entry name" value="PLP-dependent transferases"/>
    <property type="match status" value="1"/>
</dbReference>
<evidence type="ECO:0000256" key="9">
    <source>
        <dbReference type="SAM" id="MobiDB-lite"/>
    </source>
</evidence>
<evidence type="ECO:0000256" key="7">
    <source>
        <dbReference type="ARBA" id="ARBA00023136"/>
    </source>
</evidence>
<protein>
    <submittedName>
        <fullName evidence="12">Serine palmitoyltransferase 2</fullName>
    </submittedName>
</protein>
<evidence type="ECO:0000256" key="2">
    <source>
        <dbReference type="ARBA" id="ARBA00004141"/>
    </source>
</evidence>
<keyword evidence="8" id="KW-0012">Acyltransferase</keyword>
<dbReference type="Proteomes" id="UP000007963">
    <property type="component" value="Unassembled WGS sequence"/>
</dbReference>
<feature type="transmembrane region" description="Helical" evidence="10">
    <location>
        <begin position="144"/>
        <end position="163"/>
    </location>
</feature>
<keyword evidence="7 10" id="KW-0472">Membrane</keyword>
<dbReference type="InterPro" id="IPR004839">
    <property type="entry name" value="Aminotransferase_I/II_large"/>
</dbReference>
<dbReference type="Gene3D" id="1.20.1280.290">
    <property type="match status" value="2"/>
</dbReference>
<dbReference type="Pfam" id="PF04193">
    <property type="entry name" value="PQ-loop"/>
    <property type="match status" value="1"/>
</dbReference>
<evidence type="ECO:0000256" key="5">
    <source>
        <dbReference type="ARBA" id="ARBA00022898"/>
    </source>
</evidence>
<accession>Q0D0Z6</accession>
<dbReference type="GO" id="GO:0016020">
    <property type="term" value="C:membrane"/>
    <property type="evidence" value="ECO:0007669"/>
    <property type="project" value="UniProtKB-SubCell"/>
</dbReference>
<keyword evidence="5" id="KW-0663">Pyridoxal phosphate</keyword>
<proteinExistence type="predicted"/>
<feature type="compositionally biased region" description="Low complexity" evidence="9">
    <location>
        <begin position="1"/>
        <end position="16"/>
    </location>
</feature>
<evidence type="ECO:0000256" key="8">
    <source>
        <dbReference type="ARBA" id="ARBA00023315"/>
    </source>
</evidence>
<dbReference type="InterPro" id="IPR006603">
    <property type="entry name" value="PQ-loop_rpt"/>
</dbReference>
<feature type="compositionally biased region" description="Polar residues" evidence="9">
    <location>
        <begin position="66"/>
        <end position="86"/>
    </location>
</feature>
<dbReference type="AlphaFoldDB" id="Q0D0Z6"/>
<keyword evidence="6 10" id="KW-1133">Transmembrane helix</keyword>
<comment type="cofactor">
    <cofactor evidence="1">
        <name>pyridoxal 5'-phosphate</name>
        <dbReference type="ChEBI" id="CHEBI:597326"/>
    </cofactor>
</comment>
<reference evidence="13" key="1">
    <citation type="submission" date="2005-09" db="EMBL/GenBank/DDBJ databases">
        <title>Annotation of the Aspergillus terreus NIH2624 genome.</title>
        <authorList>
            <person name="Birren B.W."/>
            <person name="Lander E.S."/>
            <person name="Galagan J.E."/>
            <person name="Nusbaum C."/>
            <person name="Devon K."/>
            <person name="Henn M."/>
            <person name="Ma L.-J."/>
            <person name="Jaffe D.B."/>
            <person name="Butler J."/>
            <person name="Alvarez P."/>
            <person name="Gnerre S."/>
            <person name="Grabherr M."/>
            <person name="Kleber M."/>
            <person name="Mauceli E.W."/>
            <person name="Brockman W."/>
            <person name="Rounsley S."/>
            <person name="Young S.K."/>
            <person name="LaButti K."/>
            <person name="Pushparaj V."/>
            <person name="DeCaprio D."/>
            <person name="Crawford M."/>
            <person name="Koehrsen M."/>
            <person name="Engels R."/>
            <person name="Montgomery P."/>
            <person name="Pearson M."/>
            <person name="Howarth C."/>
            <person name="Larson L."/>
            <person name="Luoma S."/>
            <person name="White J."/>
            <person name="Alvarado L."/>
            <person name="Kodira C.D."/>
            <person name="Zeng Q."/>
            <person name="Oleary S."/>
            <person name="Yandava C."/>
            <person name="Denning D.W."/>
            <person name="Nierman W.C."/>
            <person name="Milne T."/>
            <person name="Madden K."/>
        </authorList>
    </citation>
    <scope>NUCLEOTIDE SEQUENCE [LARGE SCALE GENOMIC DNA]</scope>
    <source>
        <strain evidence="13">NIH 2624 / FGSC A1156</strain>
    </source>
</reference>
<dbReference type="GO" id="GO:0017059">
    <property type="term" value="C:serine palmitoyltransferase complex"/>
    <property type="evidence" value="ECO:0007669"/>
    <property type="project" value="TreeGrafter"/>
</dbReference>
<dbReference type="GO" id="GO:0046513">
    <property type="term" value="P:ceramide biosynthetic process"/>
    <property type="evidence" value="ECO:0007669"/>
    <property type="project" value="TreeGrafter"/>
</dbReference>
<dbReference type="VEuPathDB" id="FungiDB:ATEG_00388"/>
<name>Q0D0Z6_ASPTN</name>
<feature type="region of interest" description="Disordered" evidence="9">
    <location>
        <begin position="772"/>
        <end position="808"/>
    </location>
</feature>
<feature type="compositionally biased region" description="Polar residues" evidence="9">
    <location>
        <begin position="30"/>
        <end position="47"/>
    </location>
</feature>
<feature type="domain" description="Aminotransferase class I/classII large" evidence="11">
    <location>
        <begin position="242"/>
        <end position="599"/>
    </location>
</feature>
<keyword evidence="4 10" id="KW-0812">Transmembrane</keyword>
<evidence type="ECO:0000256" key="4">
    <source>
        <dbReference type="ARBA" id="ARBA00022692"/>
    </source>
</evidence>
<dbReference type="CDD" id="cd06454">
    <property type="entry name" value="KBL_like"/>
    <property type="match status" value="1"/>
</dbReference>
<evidence type="ECO:0000256" key="3">
    <source>
        <dbReference type="ARBA" id="ARBA00022679"/>
    </source>
</evidence>
<evidence type="ECO:0000256" key="1">
    <source>
        <dbReference type="ARBA" id="ARBA00001933"/>
    </source>
</evidence>
<dbReference type="RefSeq" id="XP_001210474.1">
    <property type="nucleotide sequence ID" value="XM_001210474.1"/>
</dbReference>
<dbReference type="GO" id="GO:0030170">
    <property type="term" value="F:pyridoxal phosphate binding"/>
    <property type="evidence" value="ECO:0007669"/>
    <property type="project" value="InterPro"/>
</dbReference>
<gene>
    <name evidence="12" type="ORF">ATEG_00388</name>
</gene>
<sequence>MPRRPTNTSTNDPTTTHSLSSSGKGGKPNRLTQFFSTSPKSKAEPQTAQAALQSASANHPAAVTPPISSASLSLPTISLSTATADNPNMDEPPTTLFQPPSPEEALRQAKQHAQFGPIGHPSHRYSSRHPGGDFPEPIMDEPPYYYLLTTYISYLILIAFGHVRDFFGKRFREENYRHLKPRNGYGALNSDFDNFYVRRLKLRINDCFERPVTGVPGRYITLIDRATDDHNRHFYFTGTTTDTLNLSSYNYLGFAQSEGPCADDAEDAIRKYGITSPSTRAETGGQDLHTEIEDLVARFVGKEASMVFSMGFGTNANVFPALVSKGSLIISDELNHASIRFGARLTGASITMFKHNDMKDLEVKLREAISQGQPRTHRPWRNILVVVEGLYSMEGSMCNLPGLITLKRRYKFHLFVDEAHSIGAVGPRGRGVCDYFGIDTSEVDILMGTLTKSFGANGGYIAADKMMIDKLRATNSGIFYGEVPAPAILAQISSALRIINGELLPGQGEERLQRLAFNSRYLRLGLKRLGFIVYGHDDSPIIPVLLFNPAKMPAFSHEMLKRKISVVVVGYPATPLVSSRARFCVSASHTKEDLDRVLAACDEIGNVLQLKFSTGVAGGSLPSSEDVAPPPEMEKEWNRRHNSKIVPPRWRLEDVIRRGVQDSTSGLSIFFLVIWCLGDASNLFGALLTRQAGWQVVIATYYVLVDVTLVFQFFWYTHYKHRSVHIHAYRSPHHHDGSGDVLEGVSFSDNRSMEYTPSPEMERLSDAKDVKGIEQPISGPPAGQSPSYPTEKLSSSRRSITRNSSGPSLPLASTRTVLLASMLCAVMANAAPTEVSPTESSRGSLEILGRIFSWMSTALYLGSRPPQLYKNYRRQSTSGLSPLLFTAAFCGNFFYSSSLLTNPNAWYDFPPYGGGGWADADGNDRVEWVGRSIPFFLGAFGVLGLDGFMGVQFLMYGTKDDESMVEIEDPKRGRSRWTRVRGWMRGWIPSVSPERDLSDDDISGENRGLLEDERERYGTV</sequence>
<dbReference type="STRING" id="341663.Q0D0Z6"/>
<evidence type="ECO:0000313" key="12">
    <source>
        <dbReference type="EMBL" id="EAU39034.1"/>
    </source>
</evidence>
<dbReference type="eggNOG" id="KOG1357">
    <property type="taxonomic scope" value="Eukaryota"/>
</dbReference>
<feature type="transmembrane region" description="Helical" evidence="10">
    <location>
        <begin position="933"/>
        <end position="954"/>
    </location>
</feature>
<evidence type="ECO:0000313" key="13">
    <source>
        <dbReference type="Proteomes" id="UP000007963"/>
    </source>
</evidence>
<feature type="region of interest" description="Disordered" evidence="9">
    <location>
        <begin position="1"/>
        <end position="128"/>
    </location>
</feature>
<dbReference type="InterPro" id="IPR050087">
    <property type="entry name" value="AON_synthase_class-II"/>
</dbReference>
<dbReference type="InterPro" id="IPR015422">
    <property type="entry name" value="PyrdxlP-dep_Trfase_small"/>
</dbReference>
<dbReference type="InterPro" id="IPR015424">
    <property type="entry name" value="PyrdxlP-dep_Trfase"/>
</dbReference>
<organism evidence="12 13">
    <name type="scientific">Aspergillus terreus (strain NIH 2624 / FGSC A1156)</name>
    <dbReference type="NCBI Taxonomy" id="341663"/>
    <lineage>
        <taxon>Eukaryota</taxon>
        <taxon>Fungi</taxon>
        <taxon>Dikarya</taxon>
        <taxon>Ascomycota</taxon>
        <taxon>Pezizomycotina</taxon>
        <taxon>Eurotiomycetes</taxon>
        <taxon>Eurotiomycetidae</taxon>
        <taxon>Eurotiales</taxon>
        <taxon>Aspergillaceae</taxon>
        <taxon>Aspergillus</taxon>
        <taxon>Aspergillus subgen. Circumdati</taxon>
    </lineage>
</organism>
<feature type="compositionally biased region" description="Low complexity" evidence="9">
    <location>
        <begin position="48"/>
        <end position="57"/>
    </location>
</feature>
<dbReference type="PANTHER" id="PTHR13693">
    <property type="entry name" value="CLASS II AMINOTRANSFERASE/8-AMINO-7-OXONONANOATE SYNTHASE"/>
    <property type="match status" value="1"/>
</dbReference>
<dbReference type="InterPro" id="IPR015421">
    <property type="entry name" value="PyrdxlP-dep_Trfase_major"/>
</dbReference>
<dbReference type="EMBL" id="CH476594">
    <property type="protein sequence ID" value="EAU39034.1"/>
    <property type="molecule type" value="Genomic_DNA"/>
</dbReference>
<keyword evidence="3 12" id="KW-0808">Transferase</keyword>